<dbReference type="STRING" id="448.Lery_1357"/>
<accession>A0A0W0TPJ6</accession>
<dbReference type="EC" id="2.7.11.1" evidence="7"/>
<evidence type="ECO:0000256" key="2">
    <source>
        <dbReference type="ARBA" id="ARBA00022741"/>
    </source>
</evidence>
<dbReference type="GO" id="GO:0005524">
    <property type="term" value="F:ATP binding"/>
    <property type="evidence" value="ECO:0007669"/>
    <property type="project" value="UniProtKB-UniRule"/>
</dbReference>
<dbReference type="PATRIC" id="fig|448.7.peg.1418"/>
<dbReference type="SMART" id="SM00220">
    <property type="entry name" value="S_TKc"/>
    <property type="match status" value="1"/>
</dbReference>
<dbReference type="InterPro" id="IPR011009">
    <property type="entry name" value="Kinase-like_dom_sf"/>
</dbReference>
<dbReference type="AlphaFoldDB" id="A0A0W0TPJ6"/>
<organism evidence="7 8">
    <name type="scientific">Legionella erythra</name>
    <dbReference type="NCBI Taxonomy" id="448"/>
    <lineage>
        <taxon>Bacteria</taxon>
        <taxon>Pseudomonadati</taxon>
        <taxon>Pseudomonadota</taxon>
        <taxon>Gammaproteobacteria</taxon>
        <taxon>Legionellales</taxon>
        <taxon>Legionellaceae</taxon>
        <taxon>Legionella</taxon>
    </lineage>
</organism>
<dbReference type="Proteomes" id="UP000054773">
    <property type="component" value="Unassembled WGS sequence"/>
</dbReference>
<dbReference type="EMBL" id="LNYA01000024">
    <property type="protein sequence ID" value="KTC97518.1"/>
    <property type="molecule type" value="Genomic_DNA"/>
</dbReference>
<feature type="domain" description="Protein kinase" evidence="6">
    <location>
        <begin position="57"/>
        <end position="333"/>
    </location>
</feature>
<keyword evidence="4 5" id="KW-0067">ATP-binding</keyword>
<evidence type="ECO:0000256" key="3">
    <source>
        <dbReference type="ARBA" id="ARBA00022777"/>
    </source>
</evidence>
<keyword evidence="3 7" id="KW-0418">Kinase</keyword>
<reference evidence="7 8" key="1">
    <citation type="submission" date="2015-11" db="EMBL/GenBank/DDBJ databases">
        <title>Genomic analysis of 38 Legionella species identifies large and diverse effector repertoires.</title>
        <authorList>
            <person name="Burstein D."/>
            <person name="Amaro F."/>
            <person name="Zusman T."/>
            <person name="Lifshitz Z."/>
            <person name="Cohen O."/>
            <person name="Gilbert J.A."/>
            <person name="Pupko T."/>
            <person name="Shuman H.A."/>
            <person name="Segal G."/>
        </authorList>
    </citation>
    <scope>NUCLEOTIDE SEQUENCE [LARGE SCALE GENOMIC DNA]</scope>
    <source>
        <strain evidence="7 8">SE-32A-C8</strain>
    </source>
</reference>
<protein>
    <submittedName>
        <fullName evidence="7">Serine/threonine-protein kinase C</fullName>
        <ecNumber evidence="7">2.7.11.1</ecNumber>
    </submittedName>
</protein>
<gene>
    <name evidence="7" type="primary">spkC</name>
    <name evidence="7" type="ORF">Lery_1357</name>
</gene>
<keyword evidence="8" id="KW-1185">Reference proteome</keyword>
<comment type="caution">
    <text evidence="7">The sequence shown here is derived from an EMBL/GenBank/DDBJ whole genome shotgun (WGS) entry which is preliminary data.</text>
</comment>
<dbReference type="PROSITE" id="PS00107">
    <property type="entry name" value="PROTEIN_KINASE_ATP"/>
    <property type="match status" value="1"/>
</dbReference>
<dbReference type="OrthoDB" id="5633255at2"/>
<sequence length="465" mass="52981">MSTTSCVVTQTIEKDKQLIQQGIHTLANSKTVNVHVVRENPELILVKVYHQDKPAYFLLNQRLGAGTFGEVFKARCLDADTGDVIPEAVYAVKITDYSQGGTLGVIDRESALTEAQDEHHLLEELHCSFGFSKGTRKKTVTYQDEDIGTLTYEAQVEEAILVMLLYPGHDIKHDKHRHRFSFGSLTTLHLGATIAAQLAELHGRNILHTDLKPDNIIWDAKEGHTHIIDFNRAKRLPHGDTHILVSYGSDRGYMAPETETDNGYLFSRASDIFSFGKIMVQQFMMVDNRGESHSLHNKPYLSYDELLLAEFLNRMCHSEEDKRPNAKACQRFFRELVDKIKLDIKKPNDPLRLHLSRQLIRLETYANELWQTIQHENMASHALYQLRLIDDRAARYQEVLNAIRMVVSALSQHPVNIAALKTSDELAIKDKTFNSLWTSKSQFQTLLEDIKIESGKRLTMSSLSN</sequence>
<name>A0A0W0TPJ6_LEGER</name>
<dbReference type="Gene3D" id="1.10.510.10">
    <property type="entry name" value="Transferase(Phosphotransferase) domain 1"/>
    <property type="match status" value="1"/>
</dbReference>
<dbReference type="RefSeq" id="WP_058526517.1">
    <property type="nucleotide sequence ID" value="NZ_CAAAHY010000027.1"/>
</dbReference>
<dbReference type="GO" id="GO:0004674">
    <property type="term" value="F:protein serine/threonine kinase activity"/>
    <property type="evidence" value="ECO:0007669"/>
    <property type="project" value="UniProtKB-EC"/>
</dbReference>
<evidence type="ECO:0000313" key="7">
    <source>
        <dbReference type="EMBL" id="KTC97518.1"/>
    </source>
</evidence>
<dbReference type="PROSITE" id="PS50011">
    <property type="entry name" value="PROTEIN_KINASE_DOM"/>
    <property type="match status" value="1"/>
</dbReference>
<dbReference type="SUPFAM" id="SSF56112">
    <property type="entry name" value="Protein kinase-like (PK-like)"/>
    <property type="match status" value="1"/>
</dbReference>
<feature type="binding site" evidence="5">
    <location>
        <position position="93"/>
    </location>
    <ligand>
        <name>ATP</name>
        <dbReference type="ChEBI" id="CHEBI:30616"/>
    </ligand>
</feature>
<evidence type="ECO:0000256" key="5">
    <source>
        <dbReference type="PROSITE-ProRule" id="PRU10141"/>
    </source>
</evidence>
<evidence type="ECO:0000259" key="6">
    <source>
        <dbReference type="PROSITE" id="PS50011"/>
    </source>
</evidence>
<evidence type="ECO:0000256" key="1">
    <source>
        <dbReference type="ARBA" id="ARBA00022679"/>
    </source>
</evidence>
<evidence type="ECO:0000313" key="8">
    <source>
        <dbReference type="Proteomes" id="UP000054773"/>
    </source>
</evidence>
<keyword evidence="1 7" id="KW-0808">Transferase</keyword>
<dbReference type="InterPro" id="IPR000719">
    <property type="entry name" value="Prot_kinase_dom"/>
</dbReference>
<evidence type="ECO:0000256" key="4">
    <source>
        <dbReference type="ARBA" id="ARBA00022840"/>
    </source>
</evidence>
<dbReference type="InterPro" id="IPR017441">
    <property type="entry name" value="Protein_kinase_ATP_BS"/>
</dbReference>
<keyword evidence="2 5" id="KW-0547">Nucleotide-binding</keyword>
<proteinExistence type="predicted"/>
<dbReference type="PANTHER" id="PTHR43289">
    <property type="entry name" value="MITOGEN-ACTIVATED PROTEIN KINASE KINASE KINASE 20-RELATED"/>
    <property type="match status" value="1"/>
</dbReference>
<dbReference type="Pfam" id="PF00069">
    <property type="entry name" value="Pkinase"/>
    <property type="match status" value="1"/>
</dbReference>
<dbReference type="PANTHER" id="PTHR43289:SF6">
    <property type="entry name" value="SERINE_THREONINE-PROTEIN KINASE NEKL-3"/>
    <property type="match status" value="1"/>
</dbReference>